<protein>
    <recommendedName>
        <fullName evidence="4">Septum formation inhibitor Maf</fullName>
    </recommendedName>
</protein>
<name>A0ABP9CCK2_9FLAO</name>
<keyword evidence="3" id="KW-1185">Reference proteome</keyword>
<evidence type="ECO:0000256" key="1">
    <source>
        <dbReference type="SAM" id="MobiDB-lite"/>
    </source>
</evidence>
<comment type="caution">
    <text evidence="2">The sequence shown here is derived from an EMBL/GenBank/DDBJ whole genome shotgun (WGS) entry which is preliminary data.</text>
</comment>
<reference evidence="3" key="1">
    <citation type="journal article" date="2019" name="Int. J. Syst. Evol. Microbiol.">
        <title>The Global Catalogue of Microorganisms (GCM) 10K type strain sequencing project: providing services to taxonomists for standard genome sequencing and annotation.</title>
        <authorList>
            <consortium name="The Broad Institute Genomics Platform"/>
            <consortium name="The Broad Institute Genome Sequencing Center for Infectious Disease"/>
            <person name="Wu L."/>
            <person name="Ma J."/>
        </authorList>
    </citation>
    <scope>NUCLEOTIDE SEQUENCE [LARGE SCALE GENOMIC DNA]</scope>
    <source>
        <strain evidence="3">JCM 18325</strain>
    </source>
</reference>
<evidence type="ECO:0000313" key="2">
    <source>
        <dbReference type="EMBL" id="GAA4807157.1"/>
    </source>
</evidence>
<proteinExistence type="predicted"/>
<accession>A0ABP9CCK2</accession>
<evidence type="ECO:0008006" key="4">
    <source>
        <dbReference type="Google" id="ProtNLM"/>
    </source>
</evidence>
<evidence type="ECO:0000313" key="3">
    <source>
        <dbReference type="Proteomes" id="UP001501433"/>
    </source>
</evidence>
<feature type="region of interest" description="Disordered" evidence="1">
    <location>
        <begin position="1"/>
        <end position="25"/>
    </location>
</feature>
<feature type="compositionally biased region" description="Basic and acidic residues" evidence="1">
    <location>
        <begin position="16"/>
        <end position="25"/>
    </location>
</feature>
<gene>
    <name evidence="2" type="ORF">GCM10023330_12100</name>
</gene>
<organism evidence="2 3">
    <name type="scientific">Litoribaculum gwangyangense</name>
    <dbReference type="NCBI Taxonomy" id="1130722"/>
    <lineage>
        <taxon>Bacteria</taxon>
        <taxon>Pseudomonadati</taxon>
        <taxon>Bacteroidota</taxon>
        <taxon>Flavobacteriia</taxon>
        <taxon>Flavobacteriales</taxon>
        <taxon>Flavobacteriaceae</taxon>
        <taxon>Litoribaculum</taxon>
    </lineage>
</organism>
<dbReference type="EMBL" id="BAABJW010000002">
    <property type="protein sequence ID" value="GAA4807157.1"/>
    <property type="molecule type" value="Genomic_DNA"/>
</dbReference>
<dbReference type="Proteomes" id="UP001501433">
    <property type="component" value="Unassembled WGS sequence"/>
</dbReference>
<sequence>MACKNDSKELAYNSENKVEPLKTKETPSPEFKAYWYGGEAEITSYKLEQARYGEIREGKAVLVYVTEDFLPEKQVKSDTKNPSTIPVLKLNATKNFLTGIYPYSIMQSTFYPIYNNAHAVKVSASVQEWCGHVYTQLNNKEQFEVTSHSYFESEADEHFSLEKTILENELWVQLRVNPQSLPTGTINVIPSFEFTRLRHVPIKAYSAVAVLEGNIYKIEYPELNRSLTIQFHPNFPYDILEWEESFNSGFGNSAKILTTKATKLQTIKSAYWQKNGNEDEILRETLQLN</sequence>